<feature type="domain" description="Phage terminase large subunit N-terminal" evidence="1">
    <location>
        <begin position="55"/>
        <end position="194"/>
    </location>
</feature>
<dbReference type="Pfam" id="PF04466">
    <property type="entry name" value="Terminase_3"/>
    <property type="match status" value="1"/>
</dbReference>
<dbReference type="InterPro" id="IPR035412">
    <property type="entry name" value="Terminase_L_N"/>
</dbReference>
<dbReference type="EMBL" id="LAZR01002972">
    <property type="protein sequence ID" value="KKN23423.1"/>
    <property type="molecule type" value="Genomic_DNA"/>
</dbReference>
<gene>
    <name evidence="2" type="ORF">LCGC14_0905050</name>
</gene>
<organism evidence="2">
    <name type="scientific">marine sediment metagenome</name>
    <dbReference type="NCBI Taxonomy" id="412755"/>
    <lineage>
        <taxon>unclassified sequences</taxon>
        <taxon>metagenomes</taxon>
        <taxon>ecological metagenomes</taxon>
    </lineage>
</organism>
<evidence type="ECO:0000259" key="1">
    <source>
        <dbReference type="Pfam" id="PF04466"/>
    </source>
</evidence>
<comment type="caution">
    <text evidence="2">The sequence shown here is derived from an EMBL/GenBank/DDBJ whole genome shotgun (WGS) entry which is preliminary data.</text>
</comment>
<accession>A0A0F9S250</accession>
<dbReference type="Gene3D" id="3.40.50.300">
    <property type="entry name" value="P-loop containing nucleotide triphosphate hydrolases"/>
    <property type="match status" value="1"/>
</dbReference>
<reference evidence="2" key="1">
    <citation type="journal article" date="2015" name="Nature">
        <title>Complex archaea that bridge the gap between prokaryotes and eukaryotes.</title>
        <authorList>
            <person name="Spang A."/>
            <person name="Saw J.H."/>
            <person name="Jorgensen S.L."/>
            <person name="Zaremba-Niedzwiedzka K."/>
            <person name="Martijn J."/>
            <person name="Lind A.E."/>
            <person name="van Eijk R."/>
            <person name="Schleper C."/>
            <person name="Guy L."/>
            <person name="Ettema T.J."/>
        </authorList>
    </citation>
    <scope>NUCLEOTIDE SEQUENCE</scope>
</reference>
<evidence type="ECO:0000313" key="2">
    <source>
        <dbReference type="EMBL" id="KKN23423.1"/>
    </source>
</evidence>
<protein>
    <recommendedName>
        <fullName evidence="1">Phage terminase large subunit N-terminal domain-containing protein</fullName>
    </recommendedName>
</protein>
<dbReference type="Gene3D" id="3.30.420.240">
    <property type="match status" value="1"/>
</dbReference>
<sequence length="526" mass="57799">MSLLDEVTARVAGLDPKIRAALTKQVMDATGGKKWISSPGPQSDAYYSKADLLLYGGQAGGGKSALITGLALMEHKRTLILRRQYTDIKALIEDTLQQNGTRDGFNGSAPATLRTKDGRLIDFGGAKDPGDEEHYKGQPHDLLCLDEASQFLESQFRFLSGWVRSTDKKQRTRIVLCTNPPEKPAVGRWLFEKFAPFLDKSHPRYPVPEGELLWYVSDEEGHDRLVDGPEKVEVGGRLVTPQSRTFISAALSDNPFLEGTGYEAGLDSLPEPLRSAVRDGNWMISHEDDAWQLIPTNWVLAAQERWTPQPPMGAPMCCIGGDVAQGGAAETVLAPRFDAYFANLIATPGRDTPTGSDVAALVLKHRRNGATVVLDMGGGYGGAAKERLEENGIAVVGFKGAEGSGARTKDRQFGFINKRAETYWRFREALDPDQQGGSPVALPPDPKLFRDLVTPRYEITPRGIKIESKDDIATRIGGESTDRGDAVTMAWSVGATTQTHGQRWRNAIKNFQRPKTFRGHEAKRRR</sequence>
<name>A0A0F9S250_9ZZZZ</name>
<dbReference type="InterPro" id="IPR027417">
    <property type="entry name" value="P-loop_NTPase"/>
</dbReference>
<dbReference type="AlphaFoldDB" id="A0A0F9S250"/>
<proteinExistence type="predicted"/>